<dbReference type="GO" id="GO:0030246">
    <property type="term" value="F:carbohydrate binding"/>
    <property type="evidence" value="ECO:0007669"/>
    <property type="project" value="InterPro"/>
</dbReference>
<dbReference type="Gene3D" id="2.70.98.10">
    <property type="match status" value="1"/>
</dbReference>
<evidence type="ECO:0000313" key="1">
    <source>
        <dbReference type="EMBL" id="BCU57643.1"/>
    </source>
</evidence>
<gene>
    <name evidence="1" type="ORF">ENKO_42370</name>
</gene>
<accession>A0AA86MAU5</accession>
<organism evidence="1 2">
    <name type="scientific">Enterobacter kobei</name>
    <dbReference type="NCBI Taxonomy" id="208224"/>
    <lineage>
        <taxon>Bacteria</taxon>
        <taxon>Pseudomonadati</taxon>
        <taxon>Pseudomonadota</taxon>
        <taxon>Gammaproteobacteria</taxon>
        <taxon>Enterobacterales</taxon>
        <taxon>Enterobacteriaceae</taxon>
        <taxon>Enterobacter</taxon>
        <taxon>Enterobacter cloacae complex</taxon>
    </lineage>
</organism>
<reference evidence="1" key="1">
    <citation type="submission" date="2021-04" db="EMBL/GenBank/DDBJ databases">
        <title>Difference and commonality of drug resistance evolution in various bacteria. and drug sensitivity profiles.</title>
        <authorList>
            <person name="Maeda T."/>
            <person name="Shibai A."/>
            <person name="Kawada K."/>
            <person name="Kotani H."/>
            <person name="Tarusawa Y."/>
            <person name="Tanabe K."/>
            <person name="Furusawa C."/>
        </authorList>
    </citation>
    <scope>NUCLEOTIDE SEQUENCE</scope>
    <source>
        <strain evidence="1">JCM 8580</strain>
    </source>
</reference>
<proteinExistence type="predicted"/>
<dbReference type="EMBL" id="AP024590">
    <property type="protein sequence ID" value="BCU57643.1"/>
    <property type="molecule type" value="Genomic_DNA"/>
</dbReference>
<dbReference type="Pfam" id="PF01263">
    <property type="entry name" value="Aldose_epim"/>
    <property type="match status" value="1"/>
</dbReference>
<dbReference type="GO" id="GO:0005975">
    <property type="term" value="P:carbohydrate metabolic process"/>
    <property type="evidence" value="ECO:0007669"/>
    <property type="project" value="InterPro"/>
</dbReference>
<dbReference type="InterPro" id="IPR008183">
    <property type="entry name" value="Aldose_1/G6P_1-epimerase"/>
</dbReference>
<name>A0AA86MAU5_9ENTR</name>
<dbReference type="InterPro" id="IPR011013">
    <property type="entry name" value="Gal_mutarotase_sf_dom"/>
</dbReference>
<dbReference type="CDD" id="cd09021">
    <property type="entry name" value="Aldose_epim_Ec_YphB"/>
    <property type="match status" value="1"/>
</dbReference>
<dbReference type="AlphaFoldDB" id="A0AA86MAU5"/>
<sequence length="299" mass="33224">MTRLMECKYGDVHIAVAPELGGALAWLRWRGQAILRPLDPQGAQRANMCGSYPLIPWSNRIADGRFVFDGQPFQVTRNVPDNLHALHGIGWQQVWEVESASETQIDLALTCPASARWPWPWRASQRFALTENGLIVTLTYHNLADHAVPAGLGFHPFFADAARSEVTFHAAHVWLNDDNSLPDEEVTVPPAWDYTRFKTPLPGSVDNCFTDWNGEAIVRWPQRGIRATLHSNTPNLVFFIPGDGRNVVAIEPVSHINDAINRFPAGSNDQAMDRIAPGGELSLSMTIRMSDDGTTPRTL</sequence>
<dbReference type="Proteomes" id="UP000682928">
    <property type="component" value="Chromosome"/>
</dbReference>
<dbReference type="SUPFAM" id="SSF74650">
    <property type="entry name" value="Galactose mutarotase-like"/>
    <property type="match status" value="1"/>
</dbReference>
<protein>
    <submittedName>
        <fullName evidence="1">Aldose 1-epimerase</fullName>
    </submittedName>
</protein>
<evidence type="ECO:0000313" key="2">
    <source>
        <dbReference type="Proteomes" id="UP000682928"/>
    </source>
</evidence>
<dbReference type="RefSeq" id="WP_088222191.1">
    <property type="nucleotide sequence ID" value="NZ_AP024590.1"/>
</dbReference>
<dbReference type="GO" id="GO:0016853">
    <property type="term" value="F:isomerase activity"/>
    <property type="evidence" value="ECO:0007669"/>
    <property type="project" value="InterPro"/>
</dbReference>
<dbReference type="InterPro" id="IPR014718">
    <property type="entry name" value="GH-type_carb-bd"/>
</dbReference>